<reference evidence="1" key="1">
    <citation type="submission" date="2021-11" db="EMBL/GenBank/DDBJ databases">
        <title>Study of the species diversity of bacterial strains isolated from a unique natural object - Shulgan-Tash cave (Bashkiria).</title>
        <authorList>
            <person name="Sazanova A.L."/>
            <person name="Chirak E.R."/>
            <person name="Safronova V.I."/>
        </authorList>
    </citation>
    <scope>NUCLEOTIDE SEQUENCE</scope>
    <source>
        <strain evidence="1">P1</strain>
    </source>
</reference>
<name>A0AC61U136_9MICO</name>
<organism evidence="1 2">
    <name type="scientific">Janibacter limosus</name>
    <dbReference type="NCBI Taxonomy" id="53458"/>
    <lineage>
        <taxon>Bacteria</taxon>
        <taxon>Bacillati</taxon>
        <taxon>Actinomycetota</taxon>
        <taxon>Actinomycetes</taxon>
        <taxon>Micrococcales</taxon>
        <taxon>Intrasporangiaceae</taxon>
        <taxon>Janibacter</taxon>
    </lineage>
</organism>
<protein>
    <submittedName>
        <fullName evidence="1">Uncharacterized protein</fullName>
    </submittedName>
</protein>
<accession>A0AC61U136</accession>
<sequence length="119" mass="11716">MMAGRHRAATVVSVLVSVLLAGCGGESGAPDSTPAGAVVLTENQPSSIEGVQVVATSVDGDAATLSVTDRGPATETDVAEGGDVTIGDASYRVEAVWSEGDGDQPGSMGGRVMVVPTDG</sequence>
<evidence type="ECO:0000313" key="2">
    <source>
        <dbReference type="Proteomes" id="UP001059663"/>
    </source>
</evidence>
<dbReference type="Proteomes" id="UP001059663">
    <property type="component" value="Chromosome"/>
</dbReference>
<evidence type="ECO:0000313" key="1">
    <source>
        <dbReference type="EMBL" id="UUZ43719.1"/>
    </source>
</evidence>
<dbReference type="EMBL" id="CP087977">
    <property type="protein sequence ID" value="UUZ43719.1"/>
    <property type="molecule type" value="Genomic_DNA"/>
</dbReference>
<gene>
    <name evidence="1" type="ORF">LP422_12835</name>
</gene>
<proteinExistence type="predicted"/>